<evidence type="ECO:0000256" key="1">
    <source>
        <dbReference type="SAM" id="MobiDB-lite"/>
    </source>
</evidence>
<reference evidence="3" key="2">
    <citation type="submission" date="2022-03" db="EMBL/GenBank/DDBJ databases">
        <title>Draft title - Genomic analysis of global carrot germplasm unveils the trajectory of domestication and the origin of high carotenoid orange carrot.</title>
        <authorList>
            <person name="Iorizzo M."/>
            <person name="Ellison S."/>
            <person name="Senalik D."/>
            <person name="Macko-Podgorni A."/>
            <person name="Grzebelus D."/>
            <person name="Bostan H."/>
            <person name="Rolling W."/>
            <person name="Curaba J."/>
            <person name="Simon P."/>
        </authorList>
    </citation>
    <scope>NUCLEOTIDE SEQUENCE</scope>
    <source>
        <tissue evidence="3">Leaf</tissue>
    </source>
</reference>
<keyword evidence="2" id="KW-0732">Signal</keyword>
<feature type="signal peptide" evidence="2">
    <location>
        <begin position="1"/>
        <end position="25"/>
    </location>
</feature>
<evidence type="ECO:0000313" key="3">
    <source>
        <dbReference type="EMBL" id="WOH14877.1"/>
    </source>
</evidence>
<organism evidence="3 4">
    <name type="scientific">Daucus carota subsp. sativus</name>
    <name type="common">Carrot</name>
    <dbReference type="NCBI Taxonomy" id="79200"/>
    <lineage>
        <taxon>Eukaryota</taxon>
        <taxon>Viridiplantae</taxon>
        <taxon>Streptophyta</taxon>
        <taxon>Embryophyta</taxon>
        <taxon>Tracheophyta</taxon>
        <taxon>Spermatophyta</taxon>
        <taxon>Magnoliopsida</taxon>
        <taxon>eudicotyledons</taxon>
        <taxon>Gunneridae</taxon>
        <taxon>Pentapetalae</taxon>
        <taxon>asterids</taxon>
        <taxon>campanulids</taxon>
        <taxon>Apiales</taxon>
        <taxon>Apiaceae</taxon>
        <taxon>Apioideae</taxon>
        <taxon>Scandiceae</taxon>
        <taxon>Daucinae</taxon>
        <taxon>Daucus</taxon>
        <taxon>Daucus sect. Daucus</taxon>
    </lineage>
</organism>
<gene>
    <name evidence="3" type="ORF">DCAR_0934405</name>
</gene>
<reference evidence="3" key="1">
    <citation type="journal article" date="2016" name="Nat. Genet.">
        <title>A high-quality carrot genome assembly provides new insights into carotenoid accumulation and asterid genome evolution.</title>
        <authorList>
            <person name="Iorizzo M."/>
            <person name="Ellison S."/>
            <person name="Senalik D."/>
            <person name="Zeng P."/>
            <person name="Satapoomin P."/>
            <person name="Huang J."/>
            <person name="Bowman M."/>
            <person name="Iovene M."/>
            <person name="Sanseverino W."/>
            <person name="Cavagnaro P."/>
            <person name="Yildiz M."/>
            <person name="Macko-Podgorni A."/>
            <person name="Moranska E."/>
            <person name="Grzebelus E."/>
            <person name="Grzebelus D."/>
            <person name="Ashrafi H."/>
            <person name="Zheng Z."/>
            <person name="Cheng S."/>
            <person name="Spooner D."/>
            <person name="Van Deynze A."/>
            <person name="Simon P."/>
        </authorList>
    </citation>
    <scope>NUCLEOTIDE SEQUENCE</scope>
    <source>
        <tissue evidence="3">Leaf</tissue>
    </source>
</reference>
<evidence type="ECO:0000256" key="2">
    <source>
        <dbReference type="SAM" id="SignalP"/>
    </source>
</evidence>
<protein>
    <submittedName>
        <fullName evidence="3">Uncharacterized protein</fullName>
    </submittedName>
</protein>
<evidence type="ECO:0000313" key="4">
    <source>
        <dbReference type="Proteomes" id="UP000077755"/>
    </source>
</evidence>
<accession>A0AAF0XWY3</accession>
<dbReference type="PANTHER" id="PTHR34961">
    <property type="entry name" value="TRANSMEMBRANE PROTEIN"/>
    <property type="match status" value="1"/>
</dbReference>
<feature type="compositionally biased region" description="Basic and acidic residues" evidence="1">
    <location>
        <begin position="61"/>
        <end position="79"/>
    </location>
</feature>
<dbReference type="Proteomes" id="UP000077755">
    <property type="component" value="Chromosome 9"/>
</dbReference>
<dbReference type="AlphaFoldDB" id="A0AAF0XWY3"/>
<feature type="compositionally biased region" description="Basic and acidic residues" evidence="1">
    <location>
        <begin position="109"/>
        <end position="125"/>
    </location>
</feature>
<feature type="region of interest" description="Disordered" evidence="1">
    <location>
        <begin position="109"/>
        <end position="132"/>
    </location>
</feature>
<dbReference type="InterPro" id="IPR053313">
    <property type="entry name" value="RGF"/>
</dbReference>
<dbReference type="EMBL" id="CP093351">
    <property type="protein sequence ID" value="WOH14877.1"/>
    <property type="molecule type" value="Genomic_DNA"/>
</dbReference>
<feature type="region of interest" description="Disordered" evidence="1">
    <location>
        <begin position="57"/>
        <end position="87"/>
    </location>
</feature>
<proteinExistence type="predicted"/>
<name>A0AAF0XWY3_DAUCS</name>
<dbReference type="PANTHER" id="PTHR34961:SF1">
    <property type="entry name" value="ROOT MERISTEM GROWTH FACTOR 10"/>
    <property type="match status" value="1"/>
</dbReference>
<feature type="chain" id="PRO_5042169478" evidence="2">
    <location>
        <begin position="26"/>
        <end position="132"/>
    </location>
</feature>
<sequence length="132" mass="14784">MANYIPISIQLFLCLVLLSSRACNARPLGAPLSCKKDLDCLMNKSVLPAAQPIVSNSMEKLSTERSNLDGKRRECDPPKAHPPAPPLLESYVEAESRVSVPWRVPHNKIGEERPHEFNLDYDPPRTHPPIHN</sequence>
<keyword evidence="4" id="KW-1185">Reference proteome</keyword>